<keyword evidence="2 5" id="KW-0067">ATP-binding</keyword>
<protein>
    <submittedName>
        <fullName evidence="5">ATP-binding cassette domain-containing protein</fullName>
    </submittedName>
</protein>
<evidence type="ECO:0000259" key="4">
    <source>
        <dbReference type="SMART" id="SM00382"/>
    </source>
</evidence>
<dbReference type="PANTHER" id="PTHR43158">
    <property type="entry name" value="SKFA PEPTIDE EXPORT ATP-BINDING PROTEIN SKFE"/>
    <property type="match status" value="1"/>
</dbReference>
<gene>
    <name evidence="5" type="ORF">QFW96_14415</name>
</gene>
<evidence type="ECO:0000313" key="6">
    <source>
        <dbReference type="Proteomes" id="UP001237595"/>
    </source>
</evidence>
<dbReference type="InterPro" id="IPR003593">
    <property type="entry name" value="AAA+_ATPase"/>
</dbReference>
<dbReference type="SMART" id="SM00382">
    <property type="entry name" value="AAA"/>
    <property type="match status" value="1"/>
</dbReference>
<evidence type="ECO:0000256" key="2">
    <source>
        <dbReference type="ARBA" id="ARBA00022840"/>
    </source>
</evidence>
<dbReference type="PANTHER" id="PTHR43158:SF2">
    <property type="entry name" value="SKFA PEPTIDE EXPORT ATP-BINDING PROTEIN SKFE"/>
    <property type="match status" value="1"/>
</dbReference>
<organism evidence="5 6">
    <name type="scientific">Saccharopolyspora ipomoeae</name>
    <dbReference type="NCBI Taxonomy" id="3042027"/>
    <lineage>
        <taxon>Bacteria</taxon>
        <taxon>Bacillati</taxon>
        <taxon>Actinomycetota</taxon>
        <taxon>Actinomycetes</taxon>
        <taxon>Pseudonocardiales</taxon>
        <taxon>Pseudonocardiaceae</taxon>
        <taxon>Saccharopolyspora</taxon>
    </lineage>
</organism>
<proteinExistence type="predicted"/>
<dbReference type="RefSeq" id="WP_281456130.1">
    <property type="nucleotide sequence ID" value="NZ_JASAOF010000007.1"/>
</dbReference>
<keyword evidence="6" id="KW-1185">Reference proteome</keyword>
<accession>A0ABT6PP78</accession>
<dbReference type="SUPFAM" id="SSF52540">
    <property type="entry name" value="P-loop containing nucleoside triphosphate hydrolases"/>
    <property type="match status" value="1"/>
</dbReference>
<keyword evidence="1" id="KW-0547">Nucleotide-binding</keyword>
<dbReference type="Pfam" id="PF00005">
    <property type="entry name" value="ABC_tran"/>
    <property type="match status" value="1"/>
</dbReference>
<evidence type="ECO:0000256" key="3">
    <source>
        <dbReference type="SAM" id="MobiDB-lite"/>
    </source>
</evidence>
<feature type="domain" description="AAA+ ATPase" evidence="4">
    <location>
        <begin position="27"/>
        <end position="210"/>
    </location>
</feature>
<evidence type="ECO:0000256" key="1">
    <source>
        <dbReference type="ARBA" id="ARBA00022741"/>
    </source>
</evidence>
<comment type="caution">
    <text evidence="5">The sequence shown here is derived from an EMBL/GenBank/DDBJ whole genome shotgun (WGS) entry which is preliminary data.</text>
</comment>
<name>A0ABT6PP78_9PSEU</name>
<dbReference type="InterPro" id="IPR027417">
    <property type="entry name" value="P-loop_NTPase"/>
</dbReference>
<evidence type="ECO:0000313" key="5">
    <source>
        <dbReference type="EMBL" id="MDI2029822.1"/>
    </source>
</evidence>
<feature type="region of interest" description="Disordered" evidence="3">
    <location>
        <begin position="193"/>
        <end position="228"/>
    </location>
</feature>
<dbReference type="EMBL" id="JASAOF010000007">
    <property type="protein sequence ID" value="MDI2029822.1"/>
    <property type="molecule type" value="Genomic_DNA"/>
</dbReference>
<dbReference type="GO" id="GO:0005524">
    <property type="term" value="F:ATP binding"/>
    <property type="evidence" value="ECO:0007669"/>
    <property type="project" value="UniProtKB-KW"/>
</dbReference>
<dbReference type="Gene3D" id="3.40.50.300">
    <property type="entry name" value="P-loop containing nucleotide triphosphate hydrolases"/>
    <property type="match status" value="1"/>
</dbReference>
<dbReference type="Proteomes" id="UP001237595">
    <property type="component" value="Unassembled WGS sequence"/>
</dbReference>
<sequence>MEIVATGVEVIGAHGPLLAPTSLRVADGQTLLVTGEAGTGKTALALALSGRLKPSAGSVRLDGSADADVLRRAVTVVDAPQITEPDEALQVRDVVAEGLSLAGRRSTRRKVRDWLAERELRGDVRFENLPAHQRTRLLIDLACESRTTRALVLDCPDRHGHDPQNWYSPATARAADGMAVIVLCSTHSADELGAPAVRIGANDTESESTEKSDDTQNPGKTRKSTSVR</sequence>
<dbReference type="InterPro" id="IPR003439">
    <property type="entry name" value="ABC_transporter-like_ATP-bd"/>
</dbReference>
<reference evidence="5 6" key="1">
    <citation type="submission" date="2023-04" db="EMBL/GenBank/DDBJ databases">
        <title>Draft genome sequence of Saccharopolyspora sp. TS4A08 isolated from sweet potato rhizospheric soil.</title>
        <authorList>
            <person name="Suksaard P."/>
            <person name="Duangmal K."/>
        </authorList>
    </citation>
    <scope>NUCLEOTIDE SEQUENCE [LARGE SCALE GENOMIC DNA]</scope>
    <source>
        <strain evidence="5 6">TS4A08</strain>
    </source>
</reference>